<dbReference type="AlphaFoldDB" id="A0A0F9PE04"/>
<dbReference type="EMBL" id="LAZR01006513">
    <property type="protein sequence ID" value="KKM91592.1"/>
    <property type="molecule type" value="Genomic_DNA"/>
</dbReference>
<name>A0A0F9PE04_9ZZZZ</name>
<proteinExistence type="predicted"/>
<protein>
    <submittedName>
        <fullName evidence="1">Uncharacterized protein</fullName>
    </submittedName>
</protein>
<sequence length="115" mass="13143">MYVYIQSEKTGWYPSPRQENSVWLTGSLWTVGYYSPDGKWNPESDHETTEKAADRVSYLNGNIAAQRKLTWDMIYDFTKDELTSLAELTETLTANMGKDVLLSILQQAKEEGVIL</sequence>
<reference evidence="1" key="1">
    <citation type="journal article" date="2015" name="Nature">
        <title>Complex archaea that bridge the gap between prokaryotes and eukaryotes.</title>
        <authorList>
            <person name="Spang A."/>
            <person name="Saw J.H."/>
            <person name="Jorgensen S.L."/>
            <person name="Zaremba-Niedzwiedzka K."/>
            <person name="Martijn J."/>
            <person name="Lind A.E."/>
            <person name="van Eijk R."/>
            <person name="Schleper C."/>
            <person name="Guy L."/>
            <person name="Ettema T.J."/>
        </authorList>
    </citation>
    <scope>NUCLEOTIDE SEQUENCE</scope>
</reference>
<gene>
    <name evidence="1" type="ORF">LCGC14_1227040</name>
</gene>
<comment type="caution">
    <text evidence="1">The sequence shown here is derived from an EMBL/GenBank/DDBJ whole genome shotgun (WGS) entry which is preliminary data.</text>
</comment>
<organism evidence="1">
    <name type="scientific">marine sediment metagenome</name>
    <dbReference type="NCBI Taxonomy" id="412755"/>
    <lineage>
        <taxon>unclassified sequences</taxon>
        <taxon>metagenomes</taxon>
        <taxon>ecological metagenomes</taxon>
    </lineage>
</organism>
<accession>A0A0F9PE04</accession>
<evidence type="ECO:0000313" key="1">
    <source>
        <dbReference type="EMBL" id="KKM91592.1"/>
    </source>
</evidence>